<dbReference type="AlphaFoldDB" id="A0A7C1AYV7"/>
<gene>
    <name evidence="1" type="ORF">ENG14_05685</name>
</gene>
<name>A0A7C1AYV7_9BACT</name>
<comment type="caution">
    <text evidence="1">The sequence shown here is derived from an EMBL/GenBank/DDBJ whole genome shotgun (WGS) entry which is preliminary data.</text>
</comment>
<proteinExistence type="predicted"/>
<protein>
    <submittedName>
        <fullName evidence="1">Uncharacterized protein</fullName>
    </submittedName>
</protein>
<organism evidence="1">
    <name type="scientific">Thermodesulforhabdus norvegica</name>
    <dbReference type="NCBI Taxonomy" id="39841"/>
    <lineage>
        <taxon>Bacteria</taxon>
        <taxon>Pseudomonadati</taxon>
        <taxon>Thermodesulfobacteriota</taxon>
        <taxon>Syntrophobacteria</taxon>
        <taxon>Syntrophobacterales</taxon>
        <taxon>Thermodesulforhabdaceae</taxon>
        <taxon>Thermodesulforhabdus</taxon>
    </lineage>
</organism>
<dbReference type="Proteomes" id="UP000886355">
    <property type="component" value="Unassembled WGS sequence"/>
</dbReference>
<evidence type="ECO:0000313" key="1">
    <source>
        <dbReference type="EMBL" id="HDL90376.1"/>
    </source>
</evidence>
<reference evidence="1" key="1">
    <citation type="journal article" date="2020" name="mSystems">
        <title>Genome- and Community-Level Interaction Insights into Carbon Utilization and Element Cycling Functions of Hydrothermarchaeota in Hydrothermal Sediment.</title>
        <authorList>
            <person name="Zhou Z."/>
            <person name="Liu Y."/>
            <person name="Xu W."/>
            <person name="Pan J."/>
            <person name="Luo Z.H."/>
            <person name="Li M."/>
        </authorList>
    </citation>
    <scope>NUCLEOTIDE SEQUENCE [LARGE SCALE GENOMIC DNA]</scope>
    <source>
        <strain evidence="1">HyVt-19</strain>
    </source>
</reference>
<sequence>MSSQEPRKPLAIGQAKEATLLKLLPPKNVQLILTRYIKKKMGEAPHRVDTFSGLIMECKAGKIFFKDGILDFEPNPFMVKKVKTWPSEIRNILKSYAGAVFVKSAEKVLKETYKLVREQELEKGGMVLEIEVPDAEGYLFQVAILPSGRVTVFSNQNDDTAQQSALQIVKSLEKSNLVDF</sequence>
<dbReference type="EMBL" id="DQZW01000268">
    <property type="protein sequence ID" value="HDL90376.1"/>
    <property type="molecule type" value="Genomic_DNA"/>
</dbReference>
<accession>A0A7C1AYV7</accession>